<evidence type="ECO:0000313" key="1">
    <source>
        <dbReference type="EMBL" id="QEG08419.1"/>
    </source>
</evidence>
<reference evidence="1 2" key="1">
    <citation type="submission" date="2019-04" db="EMBL/GenBank/DDBJ databases">
        <title>Nine Novel Phages from a Plateau Lake in Southwest China Provide Insights into Aeromonas Phage Diversity.</title>
        <authorList>
            <person name="Xiao W."/>
            <person name="Bai M."/>
            <person name="Wang Y."/>
            <person name="Cui X."/>
        </authorList>
    </citation>
    <scope>NUCLEOTIDE SEQUENCE [LARGE SCALE GENOMIC DNA]</scope>
</reference>
<gene>
    <name evidence="1" type="primary">2L372X_166</name>
</gene>
<dbReference type="KEGG" id="vg:55616872"/>
<dbReference type="GeneID" id="55616872"/>
<sequence>MNNEQMKGQEQKVVEFIQNTIPVFRYDKLKVKRLKKYDGEQLSQELMDEFKDCFMNSIEYKTTVKTKEVG</sequence>
<organism evidence="1 2">
    <name type="scientific">Aeromonas phage 2L372X</name>
    <dbReference type="NCBI Taxonomy" id="2588515"/>
    <lineage>
        <taxon>Viruses</taxon>
        <taxon>Duplodnaviria</taxon>
        <taxon>Heunggongvirae</taxon>
        <taxon>Uroviricota</taxon>
        <taxon>Caudoviricetes</taxon>
        <taxon>Plateaulakevirus</taxon>
        <taxon>Plateaulakevirus pv2L372X</taxon>
    </lineage>
</organism>
<keyword evidence="2" id="KW-1185">Reference proteome</keyword>
<dbReference type="EMBL" id="MK813938">
    <property type="protein sequence ID" value="QEG08419.1"/>
    <property type="molecule type" value="Genomic_DNA"/>
</dbReference>
<accession>A0A5B9N4J1</accession>
<protein>
    <submittedName>
        <fullName evidence="1">Uncharacterized protein</fullName>
    </submittedName>
</protein>
<name>A0A5B9N4J1_9CAUD</name>
<dbReference type="RefSeq" id="YP_009846504.1">
    <property type="nucleotide sequence ID" value="NC_048770.1"/>
</dbReference>
<evidence type="ECO:0000313" key="2">
    <source>
        <dbReference type="Proteomes" id="UP000323400"/>
    </source>
</evidence>
<dbReference type="Proteomes" id="UP000323400">
    <property type="component" value="Segment"/>
</dbReference>
<proteinExistence type="predicted"/>